<name>A0A563UGG0_9SPHI</name>
<dbReference type="OrthoDB" id="7842083at2"/>
<dbReference type="Pfam" id="PF22014">
    <property type="entry name" value="DUF6932"/>
    <property type="match status" value="1"/>
</dbReference>
<gene>
    <name evidence="1" type="ORF">FPZ43_05355</name>
</gene>
<dbReference type="EMBL" id="VOEJ01000002">
    <property type="protein sequence ID" value="TWR30369.1"/>
    <property type="molecule type" value="Genomic_DNA"/>
</dbReference>
<sequence length="127" mass="14538">MDSIGIVNGFQWIDGSFLENIEVLENRDPNDLDIVTFHGFLDTHILHNITTSFPEFSSSIQSKTNFLLDHYPVDFTYHPIVTVEATRYWLQLFSHNRKGVWKGIVQLPLNTSSENELALDFLNGLGI</sequence>
<accession>A0A563UGG0</accession>
<organism evidence="1 2">
    <name type="scientific">Mucilaginibacter pallidiroseus</name>
    <dbReference type="NCBI Taxonomy" id="2599295"/>
    <lineage>
        <taxon>Bacteria</taxon>
        <taxon>Pseudomonadati</taxon>
        <taxon>Bacteroidota</taxon>
        <taxon>Sphingobacteriia</taxon>
        <taxon>Sphingobacteriales</taxon>
        <taxon>Sphingobacteriaceae</taxon>
        <taxon>Mucilaginibacter</taxon>
    </lineage>
</organism>
<protein>
    <submittedName>
        <fullName evidence="1">Uncharacterized protein</fullName>
    </submittedName>
</protein>
<comment type="caution">
    <text evidence="1">The sequence shown here is derived from an EMBL/GenBank/DDBJ whole genome shotgun (WGS) entry which is preliminary data.</text>
</comment>
<keyword evidence="2" id="KW-1185">Reference proteome</keyword>
<dbReference type="InterPro" id="IPR053860">
    <property type="entry name" value="DUF6932"/>
</dbReference>
<proteinExistence type="predicted"/>
<dbReference type="AlphaFoldDB" id="A0A563UGG0"/>
<reference evidence="1 2" key="1">
    <citation type="submission" date="2019-07" db="EMBL/GenBank/DDBJ databases">
        <authorList>
            <person name="Kim J."/>
        </authorList>
    </citation>
    <scope>NUCLEOTIDE SEQUENCE [LARGE SCALE GENOMIC DNA]</scope>
    <source>
        <strain evidence="2">dk17</strain>
    </source>
</reference>
<evidence type="ECO:0000313" key="2">
    <source>
        <dbReference type="Proteomes" id="UP000320042"/>
    </source>
</evidence>
<evidence type="ECO:0000313" key="1">
    <source>
        <dbReference type="EMBL" id="TWR30369.1"/>
    </source>
</evidence>
<dbReference type="Proteomes" id="UP000320042">
    <property type="component" value="Unassembled WGS sequence"/>
</dbReference>